<organism evidence="1">
    <name type="scientific">Sesamum calycinum</name>
    <dbReference type="NCBI Taxonomy" id="2727403"/>
    <lineage>
        <taxon>Eukaryota</taxon>
        <taxon>Viridiplantae</taxon>
        <taxon>Streptophyta</taxon>
        <taxon>Embryophyta</taxon>
        <taxon>Tracheophyta</taxon>
        <taxon>Spermatophyta</taxon>
        <taxon>Magnoliopsida</taxon>
        <taxon>eudicotyledons</taxon>
        <taxon>Gunneridae</taxon>
        <taxon>Pentapetalae</taxon>
        <taxon>asterids</taxon>
        <taxon>lamiids</taxon>
        <taxon>Lamiales</taxon>
        <taxon>Pedaliaceae</taxon>
        <taxon>Sesamum</taxon>
    </lineage>
</organism>
<comment type="caution">
    <text evidence="1">The sequence shown here is derived from an EMBL/GenBank/DDBJ whole genome shotgun (WGS) entry which is preliminary data.</text>
</comment>
<dbReference type="Gene3D" id="2.40.320.10">
    <property type="entry name" value="Hypothetical Protein Pfu-838710-001"/>
    <property type="match status" value="1"/>
</dbReference>
<proteinExistence type="predicted"/>
<gene>
    <name evidence="1" type="ORF">Scaly_1269100</name>
</gene>
<name>A0AAW2Q5Q7_9LAMI</name>
<sequence length="105" mass="12105">MKLKINQEDSNLNLISMSVSYHVYKWVGRLGFGRVSVCERNGVKLEVDEVKNNFGDMYEVECESIEPERIKFKGMIEEYLKENGIECSDSVMSKFANFHAGKLPF</sequence>
<dbReference type="EMBL" id="JACGWM010000007">
    <property type="protein sequence ID" value="KAL0363139.1"/>
    <property type="molecule type" value="Genomic_DNA"/>
</dbReference>
<reference evidence="1" key="1">
    <citation type="submission" date="2020-06" db="EMBL/GenBank/DDBJ databases">
        <authorList>
            <person name="Li T."/>
            <person name="Hu X."/>
            <person name="Zhang T."/>
            <person name="Song X."/>
            <person name="Zhang H."/>
            <person name="Dai N."/>
            <person name="Sheng W."/>
            <person name="Hou X."/>
            <person name="Wei L."/>
        </authorList>
    </citation>
    <scope>NUCLEOTIDE SEQUENCE</scope>
    <source>
        <strain evidence="1">KEN8</strain>
        <tissue evidence="1">Leaf</tissue>
    </source>
</reference>
<evidence type="ECO:0000313" key="1">
    <source>
        <dbReference type="EMBL" id="KAL0363139.1"/>
    </source>
</evidence>
<protein>
    <submittedName>
        <fullName evidence="1">Triphosphate tunnel metalloenzyme 3</fullName>
    </submittedName>
</protein>
<dbReference type="PANTHER" id="PTHR34948:SF2">
    <property type="entry name" value="TRIPHOSPHATE TUNNEL METALLOENZYME 3"/>
    <property type="match status" value="1"/>
</dbReference>
<accession>A0AAW2Q5Q7</accession>
<dbReference type="PANTHER" id="PTHR34948">
    <property type="entry name" value="OS08G0299200 PROTEIN"/>
    <property type="match status" value="1"/>
</dbReference>
<dbReference type="AlphaFoldDB" id="A0AAW2Q5Q7"/>
<reference evidence="1" key="2">
    <citation type="journal article" date="2024" name="Plant">
        <title>Genomic evolution and insights into agronomic trait innovations of Sesamum species.</title>
        <authorList>
            <person name="Miao H."/>
            <person name="Wang L."/>
            <person name="Qu L."/>
            <person name="Liu H."/>
            <person name="Sun Y."/>
            <person name="Le M."/>
            <person name="Wang Q."/>
            <person name="Wei S."/>
            <person name="Zheng Y."/>
            <person name="Lin W."/>
            <person name="Duan Y."/>
            <person name="Cao H."/>
            <person name="Xiong S."/>
            <person name="Wang X."/>
            <person name="Wei L."/>
            <person name="Li C."/>
            <person name="Ma Q."/>
            <person name="Ju M."/>
            <person name="Zhao R."/>
            <person name="Li G."/>
            <person name="Mu C."/>
            <person name="Tian Q."/>
            <person name="Mei H."/>
            <person name="Zhang T."/>
            <person name="Gao T."/>
            <person name="Zhang H."/>
        </authorList>
    </citation>
    <scope>NUCLEOTIDE SEQUENCE</scope>
    <source>
        <strain evidence="1">KEN8</strain>
    </source>
</reference>